<gene>
    <name evidence="2" type="ORF">ALP32_04413</name>
</gene>
<reference evidence="2 3" key="1">
    <citation type="submission" date="2018-08" db="EMBL/GenBank/DDBJ databases">
        <title>Recombination of ecologically and evolutionarily significant loci maintains genetic cohesion in the Pseudomonas syringae species complex.</title>
        <authorList>
            <person name="Dillon M."/>
            <person name="Thakur S."/>
            <person name="Almeida R.N.D."/>
            <person name="Weir B.S."/>
            <person name="Guttman D.S."/>
        </authorList>
    </citation>
    <scope>NUCLEOTIDE SEQUENCE [LARGE SCALE GENOMIC DNA]</scope>
    <source>
        <strain evidence="2 3">ICMP 9749</strain>
    </source>
</reference>
<feature type="non-terminal residue" evidence="2">
    <location>
        <position position="1"/>
    </location>
</feature>
<organism evidence="2 3">
    <name type="scientific">Pseudomonas avellanae</name>
    <dbReference type="NCBI Taxonomy" id="46257"/>
    <lineage>
        <taxon>Bacteria</taxon>
        <taxon>Pseudomonadati</taxon>
        <taxon>Pseudomonadota</taxon>
        <taxon>Gammaproteobacteria</taxon>
        <taxon>Pseudomonadales</taxon>
        <taxon>Pseudomonadaceae</taxon>
        <taxon>Pseudomonas</taxon>
    </lineage>
</organism>
<dbReference type="RefSeq" id="WP_147477423.1">
    <property type="nucleotide sequence ID" value="NZ_RBTX01000029.1"/>
</dbReference>
<dbReference type="InterPro" id="IPR003672">
    <property type="entry name" value="CobN/Mg_chltase"/>
</dbReference>
<dbReference type="EMBL" id="RBTX01000029">
    <property type="protein sequence ID" value="RMU41478.1"/>
    <property type="molecule type" value="Genomic_DNA"/>
</dbReference>
<protein>
    <submittedName>
        <fullName evidence="2">CobN/magnesium chelatase</fullName>
    </submittedName>
</protein>
<accession>A0A3M5U8B5</accession>
<evidence type="ECO:0000313" key="2">
    <source>
        <dbReference type="EMBL" id="RMU41478.1"/>
    </source>
</evidence>
<evidence type="ECO:0000313" key="3">
    <source>
        <dbReference type="Proteomes" id="UP000281514"/>
    </source>
</evidence>
<proteinExistence type="predicted"/>
<evidence type="ECO:0000259" key="1">
    <source>
        <dbReference type="Pfam" id="PF02514"/>
    </source>
</evidence>
<sequence length="125" mass="13568">ARLPNADKRVALILANYPTRDGRIGNGVGLDTPAATLNILRAMQAEGYPLAQLPDSGTELIQQLLGGVTNDLDSIDQRPCQQSMALDEYLTAFNELPLENRDAVTARWGAPDADPMFRSGRMMIA</sequence>
<comment type="caution">
    <text evidence="2">The sequence shown here is derived from an EMBL/GenBank/DDBJ whole genome shotgun (WGS) entry which is preliminary data.</text>
</comment>
<name>A0A3M5U8B5_9PSED</name>
<dbReference type="Proteomes" id="UP000281514">
    <property type="component" value="Unassembled WGS sequence"/>
</dbReference>
<feature type="domain" description="CobN/magnesium chelatase" evidence="1">
    <location>
        <begin position="2"/>
        <end position="117"/>
    </location>
</feature>
<dbReference type="PANTHER" id="PTHR44119:SF4">
    <property type="entry name" value="AEROBIC COBALTOCHELATASE SUBUNIT COBN"/>
    <property type="match status" value="1"/>
</dbReference>
<dbReference type="Pfam" id="PF02514">
    <property type="entry name" value="CobN-Mg_chel"/>
    <property type="match status" value="1"/>
</dbReference>
<dbReference type="AlphaFoldDB" id="A0A3M5U8B5"/>
<dbReference type="PANTHER" id="PTHR44119">
    <property type="entry name" value="MAGNESIUM-CHELATASE SUBUNIT CHLH, CHLOROPLASTIC"/>
    <property type="match status" value="1"/>
</dbReference>
<feature type="non-terminal residue" evidence="2">
    <location>
        <position position="125"/>
    </location>
</feature>